<dbReference type="EMBL" id="WNTK01000171">
    <property type="protein sequence ID" value="KAG9471190.1"/>
    <property type="molecule type" value="Genomic_DNA"/>
</dbReference>
<dbReference type="AlphaFoldDB" id="A0A8J6ELH5"/>
<sequence length="105" mass="12354">MRWLSRGKSLRCFYEHFDTVVEFIWPIDPRLCDAIKLQHLDVAYLTDIFDKHKEVSTKLQEDKMNFIKSEGIISSFIAKLDLDTNNLSRCELCQSPRLQEIACED</sequence>
<gene>
    <name evidence="1" type="ORF">GDO78_015537</name>
</gene>
<evidence type="ECO:0000313" key="2">
    <source>
        <dbReference type="Proteomes" id="UP000770717"/>
    </source>
</evidence>
<comment type="caution">
    <text evidence="1">The sequence shown here is derived from an EMBL/GenBank/DDBJ whole genome shotgun (WGS) entry which is preliminary data.</text>
</comment>
<organism evidence="1 2">
    <name type="scientific">Eleutherodactylus coqui</name>
    <name type="common">Puerto Rican coqui</name>
    <dbReference type="NCBI Taxonomy" id="57060"/>
    <lineage>
        <taxon>Eukaryota</taxon>
        <taxon>Metazoa</taxon>
        <taxon>Chordata</taxon>
        <taxon>Craniata</taxon>
        <taxon>Vertebrata</taxon>
        <taxon>Euteleostomi</taxon>
        <taxon>Amphibia</taxon>
        <taxon>Batrachia</taxon>
        <taxon>Anura</taxon>
        <taxon>Neobatrachia</taxon>
        <taxon>Hyloidea</taxon>
        <taxon>Eleutherodactylidae</taxon>
        <taxon>Eleutherodactylinae</taxon>
        <taxon>Eleutherodactylus</taxon>
        <taxon>Eleutherodactylus</taxon>
    </lineage>
</organism>
<dbReference type="PANTHER" id="PTHR45913">
    <property type="entry name" value="EPM2A-INTERACTING PROTEIN 1"/>
    <property type="match status" value="1"/>
</dbReference>
<reference evidence="1" key="1">
    <citation type="thesis" date="2020" institute="ProQuest LLC" country="789 East Eisenhower Parkway, Ann Arbor, MI, USA">
        <title>Comparative Genomics and Chromosome Evolution.</title>
        <authorList>
            <person name="Mudd A.B."/>
        </authorList>
    </citation>
    <scope>NUCLEOTIDE SEQUENCE</scope>
    <source>
        <strain evidence="1">HN-11 Male</strain>
        <tissue evidence="1">Kidney and liver</tissue>
    </source>
</reference>
<protein>
    <submittedName>
        <fullName evidence="1">Uncharacterized protein</fullName>
    </submittedName>
</protein>
<dbReference type="PANTHER" id="PTHR45913:SF22">
    <property type="entry name" value="SCAN BOX DOMAIN-CONTAINING PROTEIN"/>
    <property type="match status" value="1"/>
</dbReference>
<dbReference type="OrthoDB" id="10060419at2759"/>
<keyword evidence="2" id="KW-1185">Reference proteome</keyword>
<proteinExistence type="predicted"/>
<name>A0A8J6ELH5_ELECQ</name>
<evidence type="ECO:0000313" key="1">
    <source>
        <dbReference type="EMBL" id="KAG9471190.1"/>
    </source>
</evidence>
<accession>A0A8J6ELH5</accession>
<dbReference type="Proteomes" id="UP000770717">
    <property type="component" value="Unassembled WGS sequence"/>
</dbReference>